<accession>A9KJC1</accession>
<sequence length="83" mass="9911">MEMILDYIEEHLIETIYFDEIAKIGCCSNYNFLRVFSFYMEISLTGYNKNIRMSVAADELREYIMLFRRGICKCIMKSVISRL</sequence>
<protein>
    <recommendedName>
        <fullName evidence="3">HTH araC/xylS-type domain-containing protein</fullName>
    </recommendedName>
</protein>
<name>A9KJC1_LACP7</name>
<dbReference type="Gene3D" id="1.10.10.60">
    <property type="entry name" value="Homeodomain-like"/>
    <property type="match status" value="1"/>
</dbReference>
<dbReference type="Proteomes" id="UP000000370">
    <property type="component" value="Chromosome"/>
</dbReference>
<proteinExistence type="predicted"/>
<dbReference type="HOGENOM" id="CLU_2536719_0_0_9"/>
<evidence type="ECO:0008006" key="3">
    <source>
        <dbReference type="Google" id="ProtNLM"/>
    </source>
</evidence>
<dbReference type="EMBL" id="CP000885">
    <property type="protein sequence ID" value="ABX42533.1"/>
    <property type="molecule type" value="Genomic_DNA"/>
</dbReference>
<gene>
    <name evidence="1" type="ordered locus">Cphy_2167</name>
</gene>
<evidence type="ECO:0000313" key="1">
    <source>
        <dbReference type="EMBL" id="ABX42533.1"/>
    </source>
</evidence>
<reference evidence="2" key="1">
    <citation type="submission" date="2007-11" db="EMBL/GenBank/DDBJ databases">
        <title>Complete genome sequence of Clostridium phytofermentans ISDg.</title>
        <authorList>
            <person name="Leschine S.B."/>
            <person name="Warnick T.A."/>
            <person name="Blanchard J.L."/>
            <person name="Schnell D.J."/>
            <person name="Petit E.L."/>
            <person name="LaTouf W.G."/>
            <person name="Copeland A."/>
            <person name="Lucas S."/>
            <person name="Lapidus A."/>
            <person name="Barry K."/>
            <person name="Glavina del Rio T."/>
            <person name="Dalin E."/>
            <person name="Tice H."/>
            <person name="Pitluck S."/>
            <person name="Kiss H."/>
            <person name="Brettin T."/>
            <person name="Bruce D."/>
            <person name="Detter J.C."/>
            <person name="Han C."/>
            <person name="Kuske C."/>
            <person name="Schmutz J."/>
            <person name="Larimer F."/>
            <person name="Land M."/>
            <person name="Hauser L."/>
            <person name="Kyrpides N."/>
            <person name="Kim E.A."/>
            <person name="Richardson P."/>
        </authorList>
    </citation>
    <scope>NUCLEOTIDE SEQUENCE [LARGE SCALE GENOMIC DNA]</scope>
    <source>
        <strain evidence="2">ATCC 700394 / DSM 18823 / ISDg</strain>
    </source>
</reference>
<dbReference type="AlphaFoldDB" id="A9KJC1"/>
<dbReference type="eggNOG" id="COG2207">
    <property type="taxonomic scope" value="Bacteria"/>
</dbReference>
<keyword evidence="2" id="KW-1185">Reference proteome</keyword>
<organism evidence="1 2">
    <name type="scientific">Lachnoclostridium phytofermentans (strain ATCC 700394 / DSM 18823 / ISDg)</name>
    <name type="common">Clostridium phytofermentans</name>
    <dbReference type="NCBI Taxonomy" id="357809"/>
    <lineage>
        <taxon>Bacteria</taxon>
        <taxon>Bacillati</taxon>
        <taxon>Bacillota</taxon>
        <taxon>Clostridia</taxon>
        <taxon>Lachnospirales</taxon>
        <taxon>Lachnospiraceae</taxon>
    </lineage>
</organism>
<evidence type="ECO:0000313" key="2">
    <source>
        <dbReference type="Proteomes" id="UP000000370"/>
    </source>
</evidence>
<dbReference type="KEGG" id="cpy:Cphy_2167"/>
<dbReference type="STRING" id="357809.Cphy_2167"/>